<dbReference type="EMBL" id="CP017267">
    <property type="protein sequence ID" value="APB31855.1"/>
    <property type="molecule type" value="Genomic_DNA"/>
</dbReference>
<keyword evidence="4" id="KW-1185">Reference proteome</keyword>
<dbReference type="Pfam" id="PF20386">
    <property type="entry name" value="DUF6681"/>
    <property type="match status" value="1"/>
</dbReference>
<dbReference type="InterPro" id="IPR046503">
    <property type="entry name" value="DUF6681"/>
</dbReference>
<feature type="compositionally biased region" description="Basic residues" evidence="1">
    <location>
        <begin position="245"/>
        <end position="258"/>
    </location>
</feature>
<accession>A0A1J0A7G4</accession>
<dbReference type="RefSeq" id="WP_071457460.1">
    <property type="nucleotide sequence ID" value="NZ_CABJEN010000002.1"/>
</dbReference>
<organism evidence="3 4">
    <name type="scientific">Vagococcus teuberi</name>
    <dbReference type="NCBI Taxonomy" id="519472"/>
    <lineage>
        <taxon>Bacteria</taxon>
        <taxon>Bacillati</taxon>
        <taxon>Bacillota</taxon>
        <taxon>Bacilli</taxon>
        <taxon>Lactobacillales</taxon>
        <taxon>Enterococcaceae</taxon>
        <taxon>Vagococcus</taxon>
    </lineage>
</organism>
<reference evidence="3 4" key="1">
    <citation type="submission" date="2016-09" db="EMBL/GenBank/DDBJ databases">
        <title>Vagococcus teuberi sp. nov., isolated from the Malian artisanal sour milk fene.</title>
        <authorList>
            <person name="Wullschleger S."/>
            <person name="Seifert C."/>
            <person name="Baumgartner S."/>
            <person name="Lacroix C."/>
            <person name="Bonfoh B."/>
            <person name="Stevens M.J."/>
            <person name="Meile L."/>
        </authorList>
    </citation>
    <scope>NUCLEOTIDE SEQUENCE [LARGE SCALE GENOMIC DNA]</scope>
    <source>
        <strain evidence="3 4">DSM 21459</strain>
    </source>
</reference>
<dbReference type="Proteomes" id="UP000191200">
    <property type="component" value="Chromosome"/>
</dbReference>
<feature type="region of interest" description="Disordered" evidence="1">
    <location>
        <begin position="227"/>
        <end position="258"/>
    </location>
</feature>
<dbReference type="KEGG" id="vte:BHY08_08515"/>
<gene>
    <name evidence="3" type="ORF">BHY08_08515</name>
</gene>
<feature type="compositionally biased region" description="Basic and acidic residues" evidence="1">
    <location>
        <begin position="227"/>
        <end position="244"/>
    </location>
</feature>
<dbReference type="AlphaFoldDB" id="A0A1J0A7G4"/>
<evidence type="ECO:0000256" key="1">
    <source>
        <dbReference type="SAM" id="MobiDB-lite"/>
    </source>
</evidence>
<keyword evidence="2" id="KW-0472">Membrane</keyword>
<dbReference type="STRING" id="519472.BHY08_08515"/>
<sequence length="258" mass="29681">MDALLTLILSNITKFLNYLNINPRLQNKILTVVSVFPTLYILRIVKGYFQNGNYLRMILYLLIFIVLAYFIVLNFIYYFKNQKVKWDVTNLIENIVPEDATFDETVQTNSTTPKIQGKLLTLTLNNDSDQVIDTVVHELLEKNYITAKKLNDYAYELNSYTLIPFYKISKGKLLIGSSYKDLNEVASIKINDDADSLVPLGVFVNGGSYEKDGIIYKEPYTLELRVKDTDEAKNTTESENESVKKTRILGKRKKSQKN</sequence>
<protein>
    <submittedName>
        <fullName evidence="3">Uncharacterized protein</fullName>
    </submittedName>
</protein>
<proteinExistence type="predicted"/>
<keyword evidence="2" id="KW-0812">Transmembrane</keyword>
<evidence type="ECO:0000313" key="4">
    <source>
        <dbReference type="Proteomes" id="UP000191200"/>
    </source>
</evidence>
<feature type="transmembrane region" description="Helical" evidence="2">
    <location>
        <begin position="57"/>
        <end position="79"/>
    </location>
</feature>
<keyword evidence="2" id="KW-1133">Transmembrane helix</keyword>
<evidence type="ECO:0000313" key="3">
    <source>
        <dbReference type="EMBL" id="APB31855.1"/>
    </source>
</evidence>
<evidence type="ECO:0000256" key="2">
    <source>
        <dbReference type="SAM" id="Phobius"/>
    </source>
</evidence>
<name>A0A1J0A7G4_9ENTE</name>